<sequence>MATQRLATWAKSLEYSDLPDEVVRAAVRSFYNWEPLKADPQHAALINGIASHVHDYDDTHLDTIIHPTGPVASALFAVAEWKKGVTGKDLIVALVAGIEAECKVGLAVWPDHYDLGWHITSSTGSIGAAVAVSKIFNLSTPETAHAIGLAATQVVGLREMFGSHTKSFHPGRAAQCGLLAAIMAQGGYTSSEQALEAKRGWANVVSSAKPDVQQRLANFIGTPVGTEASTLGLPSAQVGRWEVLRNSFKPFPCGIVIHPVIDACAQLHLEMAEKGLKLADVTAITARVHPLVLELTGKRTPKDGLEAKFSVFHSGACGLIFGKATPSEYEDSVVASAEVIVIRDLIHAVVDPTLTADQTVVTLTLADGQKLESARKF</sequence>
<dbReference type="Proteomes" id="UP001642405">
    <property type="component" value="Unassembled WGS sequence"/>
</dbReference>
<feature type="domain" description="MmgE/PrpD N-terminal" evidence="2">
    <location>
        <begin position="36"/>
        <end position="209"/>
    </location>
</feature>
<evidence type="ECO:0000313" key="5">
    <source>
        <dbReference type="Proteomes" id="UP001642405"/>
    </source>
</evidence>
<dbReference type="InterPro" id="IPR045336">
    <property type="entry name" value="MmgE_PrpD_N"/>
</dbReference>
<comment type="caution">
    <text evidence="4">The sequence shown here is derived from an EMBL/GenBank/DDBJ whole genome shotgun (WGS) entry which is preliminary data.</text>
</comment>
<proteinExistence type="inferred from homology"/>
<dbReference type="PANTHER" id="PTHR16943">
    <property type="entry name" value="2-METHYLCITRATE DEHYDRATASE-RELATED"/>
    <property type="match status" value="1"/>
</dbReference>
<evidence type="ECO:0000259" key="3">
    <source>
        <dbReference type="Pfam" id="PF19305"/>
    </source>
</evidence>
<reference evidence="4 5" key="1">
    <citation type="submission" date="2024-01" db="EMBL/GenBank/DDBJ databases">
        <authorList>
            <person name="Allen C."/>
            <person name="Tagirdzhanova G."/>
        </authorList>
    </citation>
    <scope>NUCLEOTIDE SEQUENCE [LARGE SCALE GENOMIC DNA]</scope>
</reference>
<dbReference type="SUPFAM" id="SSF103378">
    <property type="entry name" value="2-methylcitrate dehydratase PrpD"/>
    <property type="match status" value="1"/>
</dbReference>
<gene>
    <name evidence="4" type="ORF">SCUCBS95973_008257</name>
</gene>
<evidence type="ECO:0000256" key="1">
    <source>
        <dbReference type="ARBA" id="ARBA00006174"/>
    </source>
</evidence>
<dbReference type="Gene3D" id="1.10.4100.10">
    <property type="entry name" value="2-methylcitrate dehydratase PrpD"/>
    <property type="match status" value="1"/>
</dbReference>
<organism evidence="4 5">
    <name type="scientific">Sporothrix curviconia</name>
    <dbReference type="NCBI Taxonomy" id="1260050"/>
    <lineage>
        <taxon>Eukaryota</taxon>
        <taxon>Fungi</taxon>
        <taxon>Dikarya</taxon>
        <taxon>Ascomycota</taxon>
        <taxon>Pezizomycotina</taxon>
        <taxon>Sordariomycetes</taxon>
        <taxon>Sordariomycetidae</taxon>
        <taxon>Ophiostomatales</taxon>
        <taxon>Ophiostomataceae</taxon>
        <taxon>Sporothrix</taxon>
    </lineage>
</organism>
<protein>
    <recommendedName>
        <fullName evidence="6">MmgE/PrpD family protein</fullName>
    </recommendedName>
</protein>
<comment type="similarity">
    <text evidence="1">Belongs to the PrpD family.</text>
</comment>
<dbReference type="EMBL" id="CAWUHB010000064">
    <property type="protein sequence ID" value="CAK7232427.1"/>
    <property type="molecule type" value="Genomic_DNA"/>
</dbReference>
<dbReference type="InterPro" id="IPR042183">
    <property type="entry name" value="MmgE/PrpD_sf_1"/>
</dbReference>
<dbReference type="Gene3D" id="3.30.1330.120">
    <property type="entry name" value="2-methylcitrate dehydratase PrpD"/>
    <property type="match status" value="1"/>
</dbReference>
<dbReference type="InterPro" id="IPR045337">
    <property type="entry name" value="MmgE_PrpD_C"/>
</dbReference>
<keyword evidence="5" id="KW-1185">Reference proteome</keyword>
<dbReference type="Pfam" id="PF03972">
    <property type="entry name" value="MmgE_PrpD_N"/>
    <property type="match status" value="1"/>
</dbReference>
<name>A0ABP0CLF1_9PEZI</name>
<dbReference type="InterPro" id="IPR042188">
    <property type="entry name" value="MmgE/PrpD_sf_2"/>
</dbReference>
<dbReference type="Pfam" id="PF19305">
    <property type="entry name" value="MmgE_PrpD_C"/>
    <property type="match status" value="1"/>
</dbReference>
<evidence type="ECO:0000313" key="4">
    <source>
        <dbReference type="EMBL" id="CAK7232427.1"/>
    </source>
</evidence>
<dbReference type="PANTHER" id="PTHR16943:SF8">
    <property type="entry name" value="2-METHYLCITRATE DEHYDRATASE"/>
    <property type="match status" value="1"/>
</dbReference>
<accession>A0ABP0CLF1</accession>
<feature type="domain" description="MmgE/PrpD C-terminal" evidence="3">
    <location>
        <begin position="251"/>
        <end position="373"/>
    </location>
</feature>
<dbReference type="InterPro" id="IPR005656">
    <property type="entry name" value="MmgE_PrpD"/>
</dbReference>
<evidence type="ECO:0000259" key="2">
    <source>
        <dbReference type="Pfam" id="PF03972"/>
    </source>
</evidence>
<evidence type="ECO:0008006" key="6">
    <source>
        <dbReference type="Google" id="ProtNLM"/>
    </source>
</evidence>
<dbReference type="InterPro" id="IPR036148">
    <property type="entry name" value="MmgE/PrpD_sf"/>
</dbReference>